<keyword evidence="3" id="KW-0997">Cell inner membrane</keyword>
<dbReference type="STRING" id="260084.SAMN02927928_2340"/>
<organism evidence="13 14">
    <name type="scientific">Asticcacaulis taihuensis</name>
    <dbReference type="NCBI Taxonomy" id="260084"/>
    <lineage>
        <taxon>Bacteria</taxon>
        <taxon>Pseudomonadati</taxon>
        <taxon>Pseudomonadota</taxon>
        <taxon>Alphaproteobacteria</taxon>
        <taxon>Caulobacterales</taxon>
        <taxon>Caulobacteraceae</taxon>
        <taxon>Asticcacaulis</taxon>
    </lineage>
</organism>
<evidence type="ECO:0000256" key="3">
    <source>
        <dbReference type="ARBA" id="ARBA00022519"/>
    </source>
</evidence>
<dbReference type="RefSeq" id="WP_090647992.1">
    <property type="nucleotide sequence ID" value="NZ_CBCRYE010000001.1"/>
</dbReference>
<feature type="binding site" evidence="12">
    <location>
        <position position="87"/>
    </location>
    <ligand>
        <name>Na(+)</name>
        <dbReference type="ChEBI" id="CHEBI:29101"/>
        <note>structural</note>
    </ligand>
</feature>
<evidence type="ECO:0000256" key="8">
    <source>
        <dbReference type="ARBA" id="ARBA00023136"/>
    </source>
</evidence>
<evidence type="ECO:0000256" key="5">
    <source>
        <dbReference type="ARBA" id="ARBA00022989"/>
    </source>
</evidence>
<comment type="catalytic activity">
    <reaction evidence="11">
        <text>fluoride(in) = fluoride(out)</text>
        <dbReference type="Rhea" id="RHEA:76159"/>
        <dbReference type="ChEBI" id="CHEBI:17051"/>
    </reaction>
    <physiologicalReaction direction="left-to-right" evidence="11">
        <dbReference type="Rhea" id="RHEA:76160"/>
    </physiologicalReaction>
</comment>
<dbReference type="GO" id="GO:0062054">
    <property type="term" value="F:fluoride channel activity"/>
    <property type="evidence" value="ECO:0007669"/>
    <property type="project" value="UniProtKB-UniRule"/>
</dbReference>
<reference evidence="14" key="1">
    <citation type="submission" date="2016-10" db="EMBL/GenBank/DDBJ databases">
        <authorList>
            <person name="Varghese N."/>
            <person name="Submissions S."/>
        </authorList>
    </citation>
    <scope>NUCLEOTIDE SEQUENCE [LARGE SCALE GENOMIC DNA]</scope>
    <source>
        <strain evidence="14">CGMCC 1.3431</strain>
    </source>
</reference>
<evidence type="ECO:0000256" key="10">
    <source>
        <dbReference type="ARBA" id="ARBA00035120"/>
    </source>
</evidence>
<keyword evidence="12" id="KW-0479">Metal-binding</keyword>
<evidence type="ECO:0000256" key="7">
    <source>
        <dbReference type="ARBA" id="ARBA00023065"/>
    </source>
</evidence>
<dbReference type="AlphaFoldDB" id="A0A1G4S1R1"/>
<comment type="subcellular location">
    <subcellularLocation>
        <location evidence="1 12">Cell membrane</location>
        <topology evidence="1 12">Multi-pass membrane protein</topology>
    </subcellularLocation>
</comment>
<keyword evidence="5 12" id="KW-1133">Transmembrane helix</keyword>
<dbReference type="Proteomes" id="UP000199150">
    <property type="component" value="Unassembled WGS sequence"/>
</dbReference>
<keyword evidence="12" id="KW-0813">Transport</keyword>
<accession>A0A1G4S1R1</accession>
<gene>
    <name evidence="12" type="primary">fluC</name>
    <name evidence="12" type="synonym">crcB</name>
    <name evidence="13" type="ORF">SAMN02927928_2340</name>
</gene>
<feature type="transmembrane region" description="Helical" evidence="12">
    <location>
        <begin position="74"/>
        <end position="92"/>
    </location>
</feature>
<evidence type="ECO:0000313" key="14">
    <source>
        <dbReference type="Proteomes" id="UP000199150"/>
    </source>
</evidence>
<keyword evidence="8 12" id="KW-0472">Membrane</keyword>
<name>A0A1G4S1R1_9CAUL</name>
<evidence type="ECO:0000313" key="13">
    <source>
        <dbReference type="EMBL" id="SCW62936.1"/>
    </source>
</evidence>
<dbReference type="EMBL" id="FMTS01000003">
    <property type="protein sequence ID" value="SCW62936.1"/>
    <property type="molecule type" value="Genomic_DNA"/>
</dbReference>
<evidence type="ECO:0000256" key="9">
    <source>
        <dbReference type="ARBA" id="ARBA00023303"/>
    </source>
</evidence>
<comment type="function">
    <text evidence="12">Fluoride-specific ion channel. Important for reducing fluoride concentration in the cell, thus reducing its toxicity.</text>
</comment>
<evidence type="ECO:0000256" key="12">
    <source>
        <dbReference type="HAMAP-Rule" id="MF_00454"/>
    </source>
</evidence>
<keyword evidence="2 12" id="KW-1003">Cell membrane</keyword>
<comment type="activity regulation">
    <text evidence="12">Na(+) is not transported, but it plays an essential structural role and its presence is essential for fluoride channel function.</text>
</comment>
<evidence type="ECO:0000256" key="4">
    <source>
        <dbReference type="ARBA" id="ARBA00022692"/>
    </source>
</evidence>
<dbReference type="PANTHER" id="PTHR28259:SF1">
    <property type="entry name" value="FLUORIDE EXPORT PROTEIN 1-RELATED"/>
    <property type="match status" value="1"/>
</dbReference>
<feature type="binding site" evidence="12">
    <location>
        <position position="84"/>
    </location>
    <ligand>
        <name>Na(+)</name>
        <dbReference type="ChEBI" id="CHEBI:29101"/>
        <note>structural</note>
    </ligand>
</feature>
<dbReference type="PANTHER" id="PTHR28259">
    <property type="entry name" value="FLUORIDE EXPORT PROTEIN 1-RELATED"/>
    <property type="match status" value="1"/>
</dbReference>
<dbReference type="HAMAP" id="MF_00454">
    <property type="entry name" value="FluC"/>
    <property type="match status" value="1"/>
</dbReference>
<feature type="transmembrane region" description="Helical" evidence="12">
    <location>
        <begin position="38"/>
        <end position="62"/>
    </location>
</feature>
<evidence type="ECO:0000256" key="1">
    <source>
        <dbReference type="ARBA" id="ARBA00004651"/>
    </source>
</evidence>
<evidence type="ECO:0000256" key="6">
    <source>
        <dbReference type="ARBA" id="ARBA00023053"/>
    </source>
</evidence>
<keyword evidence="7 12" id="KW-0406">Ion transport</keyword>
<evidence type="ECO:0000256" key="2">
    <source>
        <dbReference type="ARBA" id="ARBA00022475"/>
    </source>
</evidence>
<dbReference type="GO" id="GO:0005886">
    <property type="term" value="C:plasma membrane"/>
    <property type="evidence" value="ECO:0007669"/>
    <property type="project" value="UniProtKB-SubCell"/>
</dbReference>
<dbReference type="OrthoDB" id="9806299at2"/>
<dbReference type="GO" id="GO:0046872">
    <property type="term" value="F:metal ion binding"/>
    <property type="evidence" value="ECO:0007669"/>
    <property type="project" value="UniProtKB-KW"/>
</dbReference>
<keyword evidence="9 12" id="KW-0407">Ion channel</keyword>
<proteinExistence type="inferred from homology"/>
<dbReference type="InterPro" id="IPR003691">
    <property type="entry name" value="FluC"/>
</dbReference>
<keyword evidence="4 12" id="KW-0812">Transmembrane</keyword>
<evidence type="ECO:0000256" key="11">
    <source>
        <dbReference type="ARBA" id="ARBA00035585"/>
    </source>
</evidence>
<dbReference type="GO" id="GO:0140114">
    <property type="term" value="P:cellular detoxification of fluoride"/>
    <property type="evidence" value="ECO:0007669"/>
    <property type="project" value="UniProtKB-UniRule"/>
</dbReference>
<feature type="transmembrane region" description="Helical" evidence="12">
    <location>
        <begin position="104"/>
        <end position="130"/>
    </location>
</feature>
<protein>
    <recommendedName>
        <fullName evidence="12">Fluoride-specific ion channel FluC</fullName>
    </recommendedName>
</protein>
<comment type="similarity">
    <text evidence="10 12">Belongs to the fluoride channel Fluc/FEX (TC 1.A.43) family.</text>
</comment>
<keyword evidence="14" id="KW-1185">Reference proteome</keyword>
<dbReference type="Pfam" id="PF02537">
    <property type="entry name" value="CRCB"/>
    <property type="match status" value="1"/>
</dbReference>
<sequence length="134" mass="14321">MLNIVLVMLGGAFGAACRYLLGRASAGWWTGEGWPLNQWPVSTFLANIIGGLLMGLLMGLLLGPLKGMFDTERARLLLGVGVLGGFTTFSSFSLETVQMLERRAYGLAASYVSLSVILSIAAVMAGLFLIRKFS</sequence>
<keyword evidence="6 12" id="KW-0915">Sodium</keyword>